<dbReference type="HOGENOM" id="CLU_849532_0_0_7"/>
<reference evidence="1 2" key="1">
    <citation type="submission" date="2006-10" db="EMBL/GenBank/DDBJ databases">
        <title>Complete sequence of chromosome of Pelobacter propionicus DSM 2379.</title>
        <authorList>
            <consortium name="US DOE Joint Genome Institute"/>
            <person name="Copeland A."/>
            <person name="Lucas S."/>
            <person name="Lapidus A."/>
            <person name="Barry K."/>
            <person name="Detter J.C."/>
            <person name="Glavina del Rio T."/>
            <person name="Hammon N."/>
            <person name="Israni S."/>
            <person name="Dalin E."/>
            <person name="Tice H."/>
            <person name="Pitluck S."/>
            <person name="Saunders E."/>
            <person name="Brettin T."/>
            <person name="Bruce D."/>
            <person name="Han C."/>
            <person name="Tapia R."/>
            <person name="Schmutz J."/>
            <person name="Larimer F."/>
            <person name="Land M."/>
            <person name="Hauser L."/>
            <person name="Kyrpides N."/>
            <person name="Kim E."/>
            <person name="Lovley D."/>
            <person name="Richardson P."/>
        </authorList>
    </citation>
    <scope>NUCLEOTIDE SEQUENCE [LARGE SCALE GENOMIC DNA]</scope>
    <source>
        <strain evidence="2">DSM 2379 / NBRC 103807 / OttBd1</strain>
    </source>
</reference>
<dbReference type="KEGG" id="ppd:Ppro_1899"/>
<dbReference type="RefSeq" id="WP_011735785.1">
    <property type="nucleotide sequence ID" value="NC_008609.1"/>
</dbReference>
<dbReference type="EMBL" id="CP000482">
    <property type="protein sequence ID" value="ABK99509.1"/>
    <property type="molecule type" value="Genomic_DNA"/>
</dbReference>
<gene>
    <name evidence="1" type="ordered locus">Ppro_1899</name>
</gene>
<evidence type="ECO:0000313" key="2">
    <source>
        <dbReference type="Proteomes" id="UP000006732"/>
    </source>
</evidence>
<accession>A1AQ89</accession>
<name>A1AQ89_PELPD</name>
<sequence length="327" mass="37890">MEIEIHGFNATIRNMPITEIDKLCSDYLGLEPEEFDCTEYGNYKTMKYKFIVANGNEPHNVKEKESVVIKFDGNKDVPYVFLRLKGSFFDCSPKFRLDDTIKFLSKYDYKPTQLDVAFNDDKSCLTEKNVRHWCDFSYDNCTGTLVRRMPPEVVTTNKKLSRIQLGKASSKVNHGTIYIRPDTECFRFEIKIKDEFKIMFLLKKYNATDTRVFNKRSKRLLVTCINFVTAASKRKGCKAKYKMTGEWKAFLGSEVKPVNWSKLCKQKVANRTVSDKEVINKRVQRITSLIKSTSKKLKSNHAEKEVLNAVGDNIGFKLVKTDTEPYF</sequence>
<evidence type="ECO:0000313" key="1">
    <source>
        <dbReference type="EMBL" id="ABK99509.1"/>
    </source>
</evidence>
<protein>
    <submittedName>
        <fullName evidence="1">Uncharacterized protein</fullName>
    </submittedName>
</protein>
<proteinExistence type="predicted"/>
<dbReference type="Proteomes" id="UP000006732">
    <property type="component" value="Chromosome"/>
</dbReference>
<dbReference type="AlphaFoldDB" id="A1AQ89"/>
<keyword evidence="2" id="KW-1185">Reference proteome</keyword>
<organism evidence="1 2">
    <name type="scientific">Pelobacter propionicus (strain DSM 2379 / NBRC 103807 / OttBd1)</name>
    <dbReference type="NCBI Taxonomy" id="338966"/>
    <lineage>
        <taxon>Bacteria</taxon>
        <taxon>Pseudomonadati</taxon>
        <taxon>Thermodesulfobacteriota</taxon>
        <taxon>Desulfuromonadia</taxon>
        <taxon>Desulfuromonadales</taxon>
        <taxon>Desulfuromonadaceae</taxon>
        <taxon>Pelobacter</taxon>
    </lineage>
</organism>